<keyword evidence="5" id="KW-0560">Oxidoreductase</keyword>
<dbReference type="GeneID" id="42981510"/>
<dbReference type="InterPro" id="IPR036188">
    <property type="entry name" value="FAD/NAD-bd_sf"/>
</dbReference>
<dbReference type="Gene3D" id="3.50.50.100">
    <property type="match status" value="1"/>
</dbReference>
<comment type="similarity">
    <text evidence="2">Belongs to the NADH dehydrogenase family.</text>
</comment>
<accession>A0A192GZY7</accession>
<evidence type="ECO:0000256" key="2">
    <source>
        <dbReference type="ARBA" id="ARBA00005272"/>
    </source>
</evidence>
<name>A0A192GZY7_9LACO</name>
<dbReference type="SUPFAM" id="SSF51905">
    <property type="entry name" value="FAD/NAD(P)-binding domain"/>
    <property type="match status" value="2"/>
</dbReference>
<dbReference type="STRING" id="375175.AYR53_04540"/>
<dbReference type="AlphaFoldDB" id="A0A192GZY7"/>
<organism evidence="6 7">
    <name type="scientific">Loigolactobacillus backii</name>
    <dbReference type="NCBI Taxonomy" id="375175"/>
    <lineage>
        <taxon>Bacteria</taxon>
        <taxon>Bacillati</taxon>
        <taxon>Bacillota</taxon>
        <taxon>Bacilli</taxon>
        <taxon>Lactobacillales</taxon>
        <taxon>Lactobacillaceae</taxon>
        <taxon>Loigolactobacillus</taxon>
    </lineage>
</organism>
<evidence type="ECO:0000313" key="6">
    <source>
        <dbReference type="EMBL" id="ANK62099.1"/>
    </source>
</evidence>
<dbReference type="InterPro" id="IPR023753">
    <property type="entry name" value="FAD/NAD-binding_dom"/>
</dbReference>
<dbReference type="PRINTS" id="PR00420">
    <property type="entry name" value="RNGMNOXGNASE"/>
</dbReference>
<dbReference type="GO" id="GO:0003955">
    <property type="term" value="F:NAD(P)H dehydrogenase (quinone) activity"/>
    <property type="evidence" value="ECO:0007669"/>
    <property type="project" value="TreeGrafter"/>
</dbReference>
<keyword evidence="7" id="KW-1185">Reference proteome</keyword>
<dbReference type="PANTHER" id="PTHR42913:SF3">
    <property type="entry name" value="64 KDA MITOCHONDRIAL NADH DEHYDROGENASE (EUROFUNG)"/>
    <property type="match status" value="1"/>
</dbReference>
<evidence type="ECO:0000256" key="5">
    <source>
        <dbReference type="ARBA" id="ARBA00023002"/>
    </source>
</evidence>
<dbReference type="InterPro" id="IPR051169">
    <property type="entry name" value="NADH-Q_oxidoreductase"/>
</dbReference>
<evidence type="ECO:0000256" key="3">
    <source>
        <dbReference type="ARBA" id="ARBA00022630"/>
    </source>
</evidence>
<protein>
    <submittedName>
        <fullName evidence="6">6-phosphogluconate dehydrogenase</fullName>
    </submittedName>
</protein>
<dbReference type="OrthoDB" id="9781621at2"/>
<dbReference type="Proteomes" id="UP000078582">
    <property type="component" value="Chromosome"/>
</dbReference>
<keyword evidence="3" id="KW-0285">Flavoprotein</keyword>
<evidence type="ECO:0000313" key="7">
    <source>
        <dbReference type="Proteomes" id="UP000078582"/>
    </source>
</evidence>
<dbReference type="GO" id="GO:0019646">
    <property type="term" value="P:aerobic electron transport chain"/>
    <property type="evidence" value="ECO:0007669"/>
    <property type="project" value="TreeGrafter"/>
</dbReference>
<comment type="cofactor">
    <cofactor evidence="1">
        <name>FAD</name>
        <dbReference type="ChEBI" id="CHEBI:57692"/>
    </cofactor>
</comment>
<evidence type="ECO:0000256" key="1">
    <source>
        <dbReference type="ARBA" id="ARBA00001974"/>
    </source>
</evidence>
<dbReference type="EMBL" id="CP014873">
    <property type="protein sequence ID" value="ANK62099.1"/>
    <property type="molecule type" value="Genomic_DNA"/>
</dbReference>
<evidence type="ECO:0000256" key="4">
    <source>
        <dbReference type="ARBA" id="ARBA00022827"/>
    </source>
</evidence>
<dbReference type="Pfam" id="PF07992">
    <property type="entry name" value="Pyr_redox_2"/>
    <property type="match status" value="1"/>
</dbReference>
<keyword evidence="4" id="KW-0274">FAD</keyword>
<dbReference type="RefSeq" id="WP_068278983.1">
    <property type="nucleotide sequence ID" value="NZ_CP014873.1"/>
</dbReference>
<reference evidence="6 7" key="1">
    <citation type="submission" date="2016-03" db="EMBL/GenBank/DDBJ databases">
        <title>Pediococcus and Lactobacillus from brewery environment - whole genome sequencing and assembly.</title>
        <authorList>
            <person name="Behr J."/>
            <person name="Geissler A.J."/>
            <person name="Vogel R.F."/>
        </authorList>
    </citation>
    <scope>NUCLEOTIDE SEQUENCE [LARGE SCALE GENOMIC DNA]</scope>
    <source>
        <strain evidence="6 7">TMW 1.1989</strain>
    </source>
</reference>
<gene>
    <name evidence="6" type="ORF">AYR53_04540</name>
</gene>
<dbReference type="PANTHER" id="PTHR42913">
    <property type="entry name" value="APOPTOSIS-INDUCING FACTOR 1"/>
    <property type="match status" value="1"/>
</dbReference>
<proteinExistence type="inferred from homology"/>
<sequence>MTEILILGAGIAGIRAAKVLAKQNLDATITVVNQNDYHYETTSLAGVAAGTAKVEQIMLPLPASLPKGVQFIKATVTKINREAHTVELEDHADLHFDYLIVALGIKSEDYGIKGAKEFGMPIVSVDTAVALKDHIEKTMANYNTSKDPNDLHVVVCGAWWSAFEFLGELAEHLPVLAKKYNLPLDQMKIDCIEAKDKILPMYSDKLTGYIKATLKKKGANLHLGMSIDEVKADRVISGDKVFMANTIVLTTGLSGSQVISDSGFENRRNRMVVQSDVSIKEDKNIFMVGDVATVMQPGKSWPFANTGQLAMEMGTAAAKNIAADLTGNQRLDFEFKDLGSVLGLGKRTGAAAVFGNIELRGYPASVMKVLIYDRSLLEEGTVSTVMKHGRFNFLRI</sequence>